<evidence type="ECO:0000313" key="2">
    <source>
        <dbReference type="EMBL" id="KAK7939837.1"/>
    </source>
</evidence>
<feature type="compositionally biased region" description="Acidic residues" evidence="1">
    <location>
        <begin position="118"/>
        <end position="135"/>
    </location>
</feature>
<feature type="compositionally biased region" description="Basic and acidic residues" evidence="1">
    <location>
        <begin position="237"/>
        <end position="259"/>
    </location>
</feature>
<dbReference type="Proteomes" id="UP001460270">
    <property type="component" value="Unassembled WGS sequence"/>
</dbReference>
<organism evidence="2 3">
    <name type="scientific">Mugilogobius chulae</name>
    <name type="common">yellowstripe goby</name>
    <dbReference type="NCBI Taxonomy" id="88201"/>
    <lineage>
        <taxon>Eukaryota</taxon>
        <taxon>Metazoa</taxon>
        <taxon>Chordata</taxon>
        <taxon>Craniata</taxon>
        <taxon>Vertebrata</taxon>
        <taxon>Euteleostomi</taxon>
        <taxon>Actinopterygii</taxon>
        <taxon>Neopterygii</taxon>
        <taxon>Teleostei</taxon>
        <taxon>Neoteleostei</taxon>
        <taxon>Acanthomorphata</taxon>
        <taxon>Gobiaria</taxon>
        <taxon>Gobiiformes</taxon>
        <taxon>Gobioidei</taxon>
        <taxon>Gobiidae</taxon>
        <taxon>Gobionellinae</taxon>
        <taxon>Mugilogobius</taxon>
    </lineage>
</organism>
<feature type="region of interest" description="Disordered" evidence="1">
    <location>
        <begin position="205"/>
        <end position="259"/>
    </location>
</feature>
<comment type="caution">
    <text evidence="2">The sequence shown here is derived from an EMBL/GenBank/DDBJ whole genome shotgun (WGS) entry which is preliminary data.</text>
</comment>
<feature type="compositionally biased region" description="Basic and acidic residues" evidence="1">
    <location>
        <begin position="41"/>
        <end position="53"/>
    </location>
</feature>
<proteinExistence type="predicted"/>
<accession>A0AAW0Q6J3</accession>
<name>A0AAW0Q6J3_9GOBI</name>
<keyword evidence="3" id="KW-1185">Reference proteome</keyword>
<dbReference type="AlphaFoldDB" id="A0AAW0Q6J3"/>
<feature type="region of interest" description="Disordered" evidence="1">
    <location>
        <begin position="98"/>
        <end position="136"/>
    </location>
</feature>
<dbReference type="EMBL" id="JBBPFD010000002">
    <property type="protein sequence ID" value="KAK7939837.1"/>
    <property type="molecule type" value="Genomic_DNA"/>
</dbReference>
<evidence type="ECO:0000256" key="1">
    <source>
        <dbReference type="SAM" id="MobiDB-lite"/>
    </source>
</evidence>
<gene>
    <name evidence="2" type="ORF">WMY93_003163</name>
</gene>
<feature type="compositionally biased region" description="Basic and acidic residues" evidence="1">
    <location>
        <begin position="108"/>
        <end position="117"/>
    </location>
</feature>
<sequence length="259" mass="29510">MRIRRRASTAGRKQSVEAEQKRWASPRKRRKTQMTDYVSMEGREDSDSNSDHEQENEEEVVVENPEKSPARWVVTCGTKKGRGYLKPPSFKRRTFTASEMLNHKTSHHKESADKSDHEEEDVEEEELVETSEELTDVQNGEQTNDLTIDIASIVSHRKPILILHRLEHLQGDFHLLLNNAVLPQNGGGPKPTTELSVEMLYLSEEDTSPGPVETSEHQEETSSKNSDNENQEPDMAENMHTEETTSTKDQGVDVSHHKE</sequence>
<reference evidence="3" key="1">
    <citation type="submission" date="2024-04" db="EMBL/GenBank/DDBJ databases">
        <title>Salinicola lusitanus LLJ914,a marine bacterium isolated from the Okinawa Trough.</title>
        <authorList>
            <person name="Li J."/>
        </authorList>
    </citation>
    <scope>NUCLEOTIDE SEQUENCE [LARGE SCALE GENOMIC DNA]</scope>
</reference>
<protein>
    <submittedName>
        <fullName evidence="2">Uncharacterized protein</fullName>
    </submittedName>
</protein>
<evidence type="ECO:0000313" key="3">
    <source>
        <dbReference type="Proteomes" id="UP001460270"/>
    </source>
</evidence>
<feature type="region of interest" description="Disordered" evidence="1">
    <location>
        <begin position="1"/>
        <end position="68"/>
    </location>
</feature>